<keyword evidence="2" id="KW-1185">Reference proteome</keyword>
<dbReference type="AlphaFoldDB" id="A0A316J6A2"/>
<protein>
    <submittedName>
        <fullName evidence="1">Uncharacterized protein</fullName>
    </submittedName>
</protein>
<sequence>MLKAAKSKQHKKIKFFRTFPAKARLCKEAGLFVDAASSIWARTVLSWRFSTKENLSGMMEPDGSSRVLLSTSSNTGHFERGFVLGRSTYFRAL</sequence>
<name>A0A316J6A2_9HYPH</name>
<proteinExistence type="predicted"/>
<evidence type="ECO:0000313" key="2">
    <source>
        <dbReference type="Proteomes" id="UP000245865"/>
    </source>
</evidence>
<reference evidence="1 2" key="1">
    <citation type="submission" date="2018-05" db="EMBL/GenBank/DDBJ databases">
        <title>Comparative genomic sequence analysis between strain HN4 and CCM 8460T (Falsochrobactrum ovis) will provide more evidence to prove that HN4 is a new species of Falsochrobactrum.</title>
        <authorList>
            <person name="Lyu W."/>
            <person name="Sun L."/>
            <person name="Yao L."/>
        </authorList>
    </citation>
    <scope>NUCLEOTIDE SEQUENCE [LARGE SCALE GENOMIC DNA]</scope>
    <source>
        <strain evidence="1 2">HN4</strain>
    </source>
</reference>
<accession>A0A316J6A2</accession>
<dbReference type="EMBL" id="QGDB01000006">
    <property type="protein sequence ID" value="PWL16831.1"/>
    <property type="molecule type" value="Genomic_DNA"/>
</dbReference>
<dbReference type="Proteomes" id="UP000245865">
    <property type="component" value="Unassembled WGS sequence"/>
</dbReference>
<organism evidence="1 2">
    <name type="scientific">Falsochrobactrum shanghaiense</name>
    <dbReference type="NCBI Taxonomy" id="2201899"/>
    <lineage>
        <taxon>Bacteria</taxon>
        <taxon>Pseudomonadati</taxon>
        <taxon>Pseudomonadota</taxon>
        <taxon>Alphaproteobacteria</taxon>
        <taxon>Hyphomicrobiales</taxon>
        <taxon>Brucellaceae</taxon>
        <taxon>Falsochrobactrum</taxon>
    </lineage>
</organism>
<comment type="caution">
    <text evidence="1">The sequence shown here is derived from an EMBL/GenBank/DDBJ whole genome shotgun (WGS) entry which is preliminary data.</text>
</comment>
<evidence type="ECO:0000313" key="1">
    <source>
        <dbReference type="EMBL" id="PWL16831.1"/>
    </source>
</evidence>
<gene>
    <name evidence="1" type="ORF">DKP76_15125</name>
</gene>